<evidence type="ECO:0000313" key="3">
    <source>
        <dbReference type="Proteomes" id="UP000823775"/>
    </source>
</evidence>
<dbReference type="EMBL" id="JACEIK010004808">
    <property type="protein sequence ID" value="MCD9646469.1"/>
    <property type="molecule type" value="Genomic_DNA"/>
</dbReference>
<accession>A0ABS8VHY8</accession>
<sequence length="153" mass="17386">MTPYWQSITRLTSRRLLHQPPTPDLQFQFVLLQGAILRLKVLQPLREIMRTSHEALSSRLALIDEQLHQLRGDSSMSDVASLQADLDETRVFMLEMQMHERQPVQVHIPLVDRTLSIASILDFIPQVVPIPPAQTQPMPPPSIPVTRASTTPE</sequence>
<evidence type="ECO:0000256" key="1">
    <source>
        <dbReference type="SAM" id="MobiDB-lite"/>
    </source>
</evidence>
<feature type="region of interest" description="Disordered" evidence="1">
    <location>
        <begin position="131"/>
        <end position="153"/>
    </location>
</feature>
<comment type="caution">
    <text evidence="2">The sequence shown here is derived from an EMBL/GenBank/DDBJ whole genome shotgun (WGS) entry which is preliminary data.</text>
</comment>
<reference evidence="2 3" key="1">
    <citation type="journal article" date="2021" name="BMC Genomics">
        <title>Datura genome reveals duplications of psychoactive alkaloid biosynthetic genes and high mutation rate following tissue culture.</title>
        <authorList>
            <person name="Rajewski A."/>
            <person name="Carter-House D."/>
            <person name="Stajich J."/>
            <person name="Litt A."/>
        </authorList>
    </citation>
    <scope>NUCLEOTIDE SEQUENCE [LARGE SCALE GENOMIC DNA]</scope>
    <source>
        <strain evidence="2">AR-01</strain>
    </source>
</reference>
<gene>
    <name evidence="2" type="ORF">HAX54_036335</name>
</gene>
<proteinExistence type="predicted"/>
<evidence type="ECO:0000313" key="2">
    <source>
        <dbReference type="EMBL" id="MCD9646469.1"/>
    </source>
</evidence>
<feature type="compositionally biased region" description="Pro residues" evidence="1">
    <location>
        <begin position="131"/>
        <end position="143"/>
    </location>
</feature>
<keyword evidence="3" id="KW-1185">Reference proteome</keyword>
<name>A0ABS8VHY8_DATST</name>
<organism evidence="2 3">
    <name type="scientific">Datura stramonium</name>
    <name type="common">Jimsonweed</name>
    <name type="synonym">Common thornapple</name>
    <dbReference type="NCBI Taxonomy" id="4076"/>
    <lineage>
        <taxon>Eukaryota</taxon>
        <taxon>Viridiplantae</taxon>
        <taxon>Streptophyta</taxon>
        <taxon>Embryophyta</taxon>
        <taxon>Tracheophyta</taxon>
        <taxon>Spermatophyta</taxon>
        <taxon>Magnoliopsida</taxon>
        <taxon>eudicotyledons</taxon>
        <taxon>Gunneridae</taxon>
        <taxon>Pentapetalae</taxon>
        <taxon>asterids</taxon>
        <taxon>lamiids</taxon>
        <taxon>Solanales</taxon>
        <taxon>Solanaceae</taxon>
        <taxon>Solanoideae</taxon>
        <taxon>Datureae</taxon>
        <taxon>Datura</taxon>
    </lineage>
</organism>
<dbReference type="Proteomes" id="UP000823775">
    <property type="component" value="Unassembled WGS sequence"/>
</dbReference>
<protein>
    <submittedName>
        <fullName evidence="2">Uncharacterized protein</fullName>
    </submittedName>
</protein>